<name>A0AAV9PXW8_9PEZI</name>
<evidence type="ECO:0000256" key="4">
    <source>
        <dbReference type="ARBA" id="ARBA00022723"/>
    </source>
</evidence>
<dbReference type="PANTHER" id="PTHR11474:SF76">
    <property type="entry name" value="SHKT DOMAIN-CONTAINING PROTEIN"/>
    <property type="match status" value="1"/>
</dbReference>
<evidence type="ECO:0000256" key="10">
    <source>
        <dbReference type="ARBA" id="ARBA00048881"/>
    </source>
</evidence>
<keyword evidence="6" id="KW-0186">Copper</keyword>
<comment type="similarity">
    <text evidence="2">Belongs to the tyrosinase family.</text>
</comment>
<evidence type="ECO:0000256" key="3">
    <source>
        <dbReference type="ARBA" id="ARBA00011906"/>
    </source>
</evidence>
<keyword evidence="5" id="KW-0560">Oxidoreductase</keyword>
<dbReference type="Gene3D" id="2.60.310.20">
    <property type="match status" value="1"/>
</dbReference>
<protein>
    <recommendedName>
        <fullName evidence="3">tyrosinase</fullName>
        <ecNumber evidence="3">1.14.18.1</ecNumber>
    </recommendedName>
</protein>
<evidence type="ECO:0000256" key="7">
    <source>
        <dbReference type="ARBA" id="ARBA00023033"/>
    </source>
</evidence>
<evidence type="ECO:0000256" key="8">
    <source>
        <dbReference type="ARBA" id="ARBA00023101"/>
    </source>
</evidence>
<reference evidence="12 13" key="1">
    <citation type="submission" date="2023-06" db="EMBL/GenBank/DDBJ databases">
        <title>Black Yeasts Isolated from many extreme environments.</title>
        <authorList>
            <person name="Coleine C."/>
            <person name="Stajich J.E."/>
            <person name="Selbmann L."/>
        </authorList>
    </citation>
    <scope>NUCLEOTIDE SEQUENCE [LARGE SCALE GENOMIC DNA]</scope>
    <source>
        <strain evidence="12 13">CCFEE 5887</strain>
    </source>
</reference>
<dbReference type="PANTHER" id="PTHR11474">
    <property type="entry name" value="TYROSINASE FAMILY MEMBER"/>
    <property type="match status" value="1"/>
</dbReference>
<keyword evidence="13" id="KW-1185">Reference proteome</keyword>
<dbReference type="InterPro" id="IPR050316">
    <property type="entry name" value="Tyrosinase/Hemocyanin"/>
</dbReference>
<dbReference type="PRINTS" id="PR00092">
    <property type="entry name" value="TYROSINASE"/>
</dbReference>
<accession>A0AAV9PXW8</accession>
<proteinExistence type="inferred from homology"/>
<evidence type="ECO:0000256" key="5">
    <source>
        <dbReference type="ARBA" id="ARBA00023002"/>
    </source>
</evidence>
<dbReference type="Gene3D" id="1.10.1280.10">
    <property type="entry name" value="Di-copper center containing domain from catechol oxidase"/>
    <property type="match status" value="2"/>
</dbReference>
<dbReference type="EMBL" id="JAXLQG010000023">
    <property type="protein sequence ID" value="KAK5529126.1"/>
    <property type="molecule type" value="Genomic_DNA"/>
</dbReference>
<sequence length="591" mass="66072">MTHYPITGIKVEDVNNVPNRVELQDWYLRATSGTNTEAALQLSLFIHALEQFQAAKFVPGADVKEEDAQLSYFRVAGRPYLVLYEQVLYKHMLQFLDATAENQYKSTVPKSQWLAAAKKWRLPYWNYAARPLLPDIVTTPKITVITPQGSTKTFDHNPMTSYQLKDSNGKVVTFGSLPKALQLGAYAAKSETFRETIGTINENLKGTNVPNDMPHSDIAGPGKAEGVISENVSRLMNDNYFDTYATFASTRYAQDLGATEWLSLEAVHNYIHGWVGGFMGRQDLAAFDPIFWHHHCFIDMVFDSWQTATGHKKWFDPKKPIIATNKGETKTQPSEFSTHPLKPFFKGASDKDVYTSDDMQWASQLGYKYDKTLPSTRSSAVANHSQAKMVLSRMVNTQLSMTRAETAEFLPADRKTDNDLIINVRYNRFGIHNGEAYWIHFFVGQVGAPENYLTNPDRVGSVYNFTSPIDVTGCENCQHEKTTGGLATGQVPITGAMLKDWQNIHIQEFSSDGPFDERSIETYLAERLHWKIITSNGEEVAAESLPDLKVFVLLGDADHSQDVHVESVFGNYEAIWGATTGKAGGGVSGDL</sequence>
<dbReference type="Pfam" id="PF00264">
    <property type="entry name" value="Tyrosinase"/>
    <property type="match status" value="1"/>
</dbReference>
<dbReference type="Pfam" id="PF18132">
    <property type="entry name" value="Tyrosinase_C"/>
    <property type="match status" value="1"/>
</dbReference>
<comment type="catalytic activity">
    <reaction evidence="9">
        <text>2 L-dopa + O2 = 2 L-dopaquinone + 2 H2O</text>
        <dbReference type="Rhea" id="RHEA:34287"/>
        <dbReference type="ChEBI" id="CHEBI:15377"/>
        <dbReference type="ChEBI" id="CHEBI:15379"/>
        <dbReference type="ChEBI" id="CHEBI:57504"/>
        <dbReference type="ChEBI" id="CHEBI:57924"/>
        <dbReference type="EC" id="1.14.18.1"/>
    </reaction>
</comment>
<dbReference type="SUPFAM" id="SSF48056">
    <property type="entry name" value="Di-copper centre-containing domain"/>
    <property type="match status" value="1"/>
</dbReference>
<dbReference type="EC" id="1.14.18.1" evidence="3"/>
<comment type="caution">
    <text evidence="12">The sequence shown here is derived from an EMBL/GenBank/DDBJ whole genome shotgun (WGS) entry which is preliminary data.</text>
</comment>
<dbReference type="GO" id="GO:0004503">
    <property type="term" value="F:tyrosinase activity"/>
    <property type="evidence" value="ECO:0007669"/>
    <property type="project" value="UniProtKB-EC"/>
</dbReference>
<evidence type="ECO:0000256" key="6">
    <source>
        <dbReference type="ARBA" id="ARBA00023008"/>
    </source>
</evidence>
<evidence type="ECO:0000256" key="2">
    <source>
        <dbReference type="ARBA" id="ARBA00009928"/>
    </source>
</evidence>
<keyword evidence="8" id="KW-0470">Melanin biosynthesis</keyword>
<keyword evidence="7" id="KW-0503">Monooxygenase</keyword>
<evidence type="ECO:0000313" key="13">
    <source>
        <dbReference type="Proteomes" id="UP001345827"/>
    </source>
</evidence>
<dbReference type="InterPro" id="IPR041640">
    <property type="entry name" value="Tyrosinase_C"/>
</dbReference>
<evidence type="ECO:0000259" key="11">
    <source>
        <dbReference type="PROSITE" id="PS00498"/>
    </source>
</evidence>
<comment type="catalytic activity">
    <reaction evidence="10">
        <text>L-tyrosine + O2 = L-dopaquinone + H2O</text>
        <dbReference type="Rhea" id="RHEA:18117"/>
        <dbReference type="ChEBI" id="CHEBI:15377"/>
        <dbReference type="ChEBI" id="CHEBI:15379"/>
        <dbReference type="ChEBI" id="CHEBI:57924"/>
        <dbReference type="ChEBI" id="CHEBI:58315"/>
        <dbReference type="EC" id="1.14.18.1"/>
    </reaction>
</comment>
<feature type="domain" description="Tyrosinase copper-binding" evidence="11">
    <location>
        <begin position="288"/>
        <end position="299"/>
    </location>
</feature>
<dbReference type="GO" id="GO:0042438">
    <property type="term" value="P:melanin biosynthetic process"/>
    <property type="evidence" value="ECO:0007669"/>
    <property type="project" value="UniProtKB-KW"/>
</dbReference>
<dbReference type="InterPro" id="IPR002227">
    <property type="entry name" value="Tyrosinase_Cu-bd"/>
</dbReference>
<gene>
    <name evidence="12" type="ORF">LTR25_009863</name>
</gene>
<dbReference type="Proteomes" id="UP001345827">
    <property type="component" value="Unassembled WGS sequence"/>
</dbReference>
<organism evidence="12 13">
    <name type="scientific">Vermiconidia calcicola</name>
    <dbReference type="NCBI Taxonomy" id="1690605"/>
    <lineage>
        <taxon>Eukaryota</taxon>
        <taxon>Fungi</taxon>
        <taxon>Dikarya</taxon>
        <taxon>Ascomycota</taxon>
        <taxon>Pezizomycotina</taxon>
        <taxon>Dothideomycetes</taxon>
        <taxon>Dothideomycetidae</taxon>
        <taxon>Mycosphaerellales</taxon>
        <taxon>Extremaceae</taxon>
        <taxon>Vermiconidia</taxon>
    </lineage>
</organism>
<keyword evidence="4" id="KW-0479">Metal-binding</keyword>
<dbReference type="AlphaFoldDB" id="A0AAV9PXW8"/>
<evidence type="ECO:0000256" key="9">
    <source>
        <dbReference type="ARBA" id="ARBA00048233"/>
    </source>
</evidence>
<dbReference type="PROSITE" id="PS00498">
    <property type="entry name" value="TYROSINASE_2"/>
    <property type="match status" value="1"/>
</dbReference>
<dbReference type="GO" id="GO:0046872">
    <property type="term" value="F:metal ion binding"/>
    <property type="evidence" value="ECO:0007669"/>
    <property type="project" value="UniProtKB-KW"/>
</dbReference>
<dbReference type="InterPro" id="IPR008922">
    <property type="entry name" value="Di-copper_centre_dom_sf"/>
</dbReference>
<evidence type="ECO:0000256" key="1">
    <source>
        <dbReference type="ARBA" id="ARBA00001973"/>
    </source>
</evidence>
<comment type="cofactor">
    <cofactor evidence="1">
        <name>Cu(2+)</name>
        <dbReference type="ChEBI" id="CHEBI:29036"/>
    </cofactor>
</comment>
<evidence type="ECO:0000313" key="12">
    <source>
        <dbReference type="EMBL" id="KAK5529126.1"/>
    </source>
</evidence>